<gene>
    <name evidence="3" type="ORF">GCM10009864_35690</name>
</gene>
<accession>A0ABN3S0I8</accession>
<comment type="caution">
    <text evidence="3">The sequence shown here is derived from an EMBL/GenBank/DDBJ whole genome shotgun (WGS) entry which is preliminary data.</text>
</comment>
<feature type="compositionally biased region" description="Low complexity" evidence="1">
    <location>
        <begin position="39"/>
        <end position="62"/>
    </location>
</feature>
<dbReference type="EMBL" id="BAAARK010000010">
    <property type="protein sequence ID" value="GAA2664138.1"/>
    <property type="molecule type" value="Genomic_DNA"/>
</dbReference>
<dbReference type="RefSeq" id="WP_344576748.1">
    <property type="nucleotide sequence ID" value="NZ_BAAARK010000010.1"/>
</dbReference>
<feature type="compositionally biased region" description="Gly residues" evidence="1">
    <location>
        <begin position="63"/>
        <end position="78"/>
    </location>
</feature>
<feature type="region of interest" description="Disordered" evidence="1">
    <location>
        <begin position="38"/>
        <end position="117"/>
    </location>
</feature>
<keyword evidence="4" id="KW-1185">Reference proteome</keyword>
<feature type="signal peptide" evidence="2">
    <location>
        <begin position="1"/>
        <end position="34"/>
    </location>
</feature>
<feature type="chain" id="PRO_5045908004" description="Lipoprotein" evidence="2">
    <location>
        <begin position="35"/>
        <end position="218"/>
    </location>
</feature>
<reference evidence="3 4" key="1">
    <citation type="journal article" date="2019" name="Int. J. Syst. Evol. Microbiol.">
        <title>The Global Catalogue of Microorganisms (GCM) 10K type strain sequencing project: providing services to taxonomists for standard genome sequencing and annotation.</title>
        <authorList>
            <consortium name="The Broad Institute Genomics Platform"/>
            <consortium name="The Broad Institute Genome Sequencing Center for Infectious Disease"/>
            <person name="Wu L."/>
            <person name="Ma J."/>
        </authorList>
    </citation>
    <scope>NUCLEOTIDE SEQUENCE [LARGE SCALE GENOMIC DNA]</scope>
    <source>
        <strain evidence="3 4">JCM 16374</strain>
    </source>
</reference>
<evidence type="ECO:0000256" key="1">
    <source>
        <dbReference type="SAM" id="MobiDB-lite"/>
    </source>
</evidence>
<name>A0ABN3S0I8_9ACTN</name>
<feature type="compositionally biased region" description="Gly residues" evidence="1">
    <location>
        <begin position="91"/>
        <end position="115"/>
    </location>
</feature>
<protein>
    <recommendedName>
        <fullName evidence="5">Lipoprotein</fullName>
    </recommendedName>
</protein>
<evidence type="ECO:0000256" key="2">
    <source>
        <dbReference type="SAM" id="SignalP"/>
    </source>
</evidence>
<keyword evidence="2" id="KW-0732">Signal</keyword>
<proteinExistence type="predicted"/>
<organism evidence="3 4">
    <name type="scientific">Streptomyces lunalinharesii</name>
    <dbReference type="NCBI Taxonomy" id="333384"/>
    <lineage>
        <taxon>Bacteria</taxon>
        <taxon>Bacillati</taxon>
        <taxon>Actinomycetota</taxon>
        <taxon>Actinomycetes</taxon>
        <taxon>Kitasatosporales</taxon>
        <taxon>Streptomycetaceae</taxon>
        <taxon>Streptomyces</taxon>
    </lineage>
</organism>
<sequence length="218" mass="20824">MNTATVTNRLRGRAGRRVAAALVAAAALGLGATACGPEDGSTGAAGPAASSTASDGQGSAGQSAGGNSGAQGQNGGESAGQPTARGTHAANGGGSGSTGGTGSTGGSEATGGGSAHAGNEELIVGKMTYVAPGRLSVKPEDGGKSTQFLVANATTILGAAAICGDDSGNVRVGKDGYGTKKCSVDQLEKAAKTGAVTVRVSMDRKSEGADTVEEKYHP</sequence>
<evidence type="ECO:0000313" key="3">
    <source>
        <dbReference type="EMBL" id="GAA2664138.1"/>
    </source>
</evidence>
<evidence type="ECO:0008006" key="5">
    <source>
        <dbReference type="Google" id="ProtNLM"/>
    </source>
</evidence>
<dbReference type="Proteomes" id="UP001500994">
    <property type="component" value="Unassembled WGS sequence"/>
</dbReference>
<evidence type="ECO:0000313" key="4">
    <source>
        <dbReference type="Proteomes" id="UP001500994"/>
    </source>
</evidence>